<evidence type="ECO:0000256" key="3">
    <source>
        <dbReference type="ARBA" id="ARBA00022475"/>
    </source>
</evidence>
<keyword evidence="3" id="KW-1003">Cell membrane</keyword>
<dbReference type="FunFam" id="3.40.50.300:FF:000221">
    <property type="entry name" value="Multidrug ABC transporter ATP-binding protein"/>
    <property type="match status" value="1"/>
</dbReference>
<gene>
    <name evidence="12" type="ORF">C7Y71_002960</name>
</gene>
<dbReference type="PROSITE" id="PS50893">
    <property type="entry name" value="ABC_TRANSPORTER_2"/>
    <property type="match status" value="1"/>
</dbReference>
<evidence type="ECO:0000256" key="6">
    <source>
        <dbReference type="ARBA" id="ARBA00022840"/>
    </source>
</evidence>
<keyword evidence="6 12" id="KW-0067">ATP-binding</keyword>
<dbReference type="InterPro" id="IPR036640">
    <property type="entry name" value="ABC1_TM_sf"/>
</dbReference>
<feature type="transmembrane region" description="Helical" evidence="9">
    <location>
        <begin position="170"/>
        <end position="188"/>
    </location>
</feature>
<evidence type="ECO:0000256" key="8">
    <source>
        <dbReference type="ARBA" id="ARBA00023136"/>
    </source>
</evidence>
<evidence type="ECO:0000256" key="4">
    <source>
        <dbReference type="ARBA" id="ARBA00022692"/>
    </source>
</evidence>
<evidence type="ECO:0000256" key="7">
    <source>
        <dbReference type="ARBA" id="ARBA00022989"/>
    </source>
</evidence>
<dbReference type="GO" id="GO:0016887">
    <property type="term" value="F:ATP hydrolysis activity"/>
    <property type="evidence" value="ECO:0007669"/>
    <property type="project" value="InterPro"/>
</dbReference>
<keyword evidence="4 9" id="KW-0812">Transmembrane</keyword>
<evidence type="ECO:0000259" key="10">
    <source>
        <dbReference type="PROSITE" id="PS50893"/>
    </source>
</evidence>
<dbReference type="Pfam" id="PF00664">
    <property type="entry name" value="ABC_membrane"/>
    <property type="match status" value="1"/>
</dbReference>
<evidence type="ECO:0000313" key="13">
    <source>
        <dbReference type="Proteomes" id="UP000249375"/>
    </source>
</evidence>
<dbReference type="Gene3D" id="1.20.1560.10">
    <property type="entry name" value="ABC transporter type 1, transmembrane domain"/>
    <property type="match status" value="1"/>
</dbReference>
<comment type="subcellular location">
    <subcellularLocation>
        <location evidence="1">Cell membrane</location>
        <topology evidence="1">Multi-pass membrane protein</topology>
    </subcellularLocation>
</comment>
<evidence type="ECO:0000256" key="5">
    <source>
        <dbReference type="ARBA" id="ARBA00022741"/>
    </source>
</evidence>
<name>A0A5P8E9H2_9BACT</name>
<dbReference type="Pfam" id="PF00005">
    <property type="entry name" value="ABC_tran"/>
    <property type="match status" value="1"/>
</dbReference>
<dbReference type="InterPro" id="IPR027417">
    <property type="entry name" value="P-loop_NTPase"/>
</dbReference>
<dbReference type="SUPFAM" id="SSF52540">
    <property type="entry name" value="P-loop containing nucleoside triphosphate hydrolases"/>
    <property type="match status" value="1"/>
</dbReference>
<dbReference type="KEGG" id="alq:C7Y71_002960"/>
<feature type="domain" description="ABC transporter" evidence="10">
    <location>
        <begin position="350"/>
        <end position="580"/>
    </location>
</feature>
<dbReference type="EMBL" id="CP033459">
    <property type="protein sequence ID" value="QFQ13685.1"/>
    <property type="molecule type" value="Genomic_DNA"/>
</dbReference>
<dbReference type="AlphaFoldDB" id="A0A5P8E9H2"/>
<evidence type="ECO:0000256" key="9">
    <source>
        <dbReference type="SAM" id="Phobius"/>
    </source>
</evidence>
<keyword evidence="7 9" id="KW-1133">Transmembrane helix</keyword>
<dbReference type="OrthoDB" id="9762778at2"/>
<dbReference type="SMART" id="SM00382">
    <property type="entry name" value="AAA"/>
    <property type="match status" value="1"/>
</dbReference>
<dbReference type="InterPro" id="IPR011527">
    <property type="entry name" value="ABC1_TM_dom"/>
</dbReference>
<dbReference type="PANTHER" id="PTHR24221">
    <property type="entry name" value="ATP-BINDING CASSETTE SUB-FAMILY B"/>
    <property type="match status" value="1"/>
</dbReference>
<dbReference type="Proteomes" id="UP000249375">
    <property type="component" value="Chromosome"/>
</dbReference>
<dbReference type="CDD" id="cd07346">
    <property type="entry name" value="ABC_6TM_exporters"/>
    <property type="match status" value="1"/>
</dbReference>
<dbReference type="PROSITE" id="PS00211">
    <property type="entry name" value="ABC_TRANSPORTER_1"/>
    <property type="match status" value="1"/>
</dbReference>
<dbReference type="PANTHER" id="PTHR24221:SF654">
    <property type="entry name" value="ATP-BINDING CASSETTE SUB-FAMILY B MEMBER 6"/>
    <property type="match status" value="1"/>
</dbReference>
<dbReference type="InterPro" id="IPR017871">
    <property type="entry name" value="ABC_transporter-like_CS"/>
</dbReference>
<protein>
    <submittedName>
        <fullName evidence="12">ABC transporter ATP-binding protein</fullName>
    </submittedName>
</protein>
<dbReference type="GO" id="GO:0140359">
    <property type="term" value="F:ABC-type transporter activity"/>
    <property type="evidence" value="ECO:0007669"/>
    <property type="project" value="InterPro"/>
</dbReference>
<dbReference type="GO" id="GO:0005524">
    <property type="term" value="F:ATP binding"/>
    <property type="evidence" value="ECO:0007669"/>
    <property type="project" value="UniProtKB-KW"/>
</dbReference>
<keyword evidence="13" id="KW-1185">Reference proteome</keyword>
<keyword evidence="8 9" id="KW-0472">Membrane</keyword>
<evidence type="ECO:0000256" key="1">
    <source>
        <dbReference type="ARBA" id="ARBA00004651"/>
    </source>
</evidence>
<dbReference type="GO" id="GO:0005886">
    <property type="term" value="C:plasma membrane"/>
    <property type="evidence" value="ECO:0007669"/>
    <property type="project" value="UniProtKB-SubCell"/>
</dbReference>
<keyword evidence="2" id="KW-0813">Transport</keyword>
<accession>A0A5P8E9H2</accession>
<dbReference type="InterPro" id="IPR003593">
    <property type="entry name" value="AAA+_ATPase"/>
</dbReference>
<reference evidence="12 13" key="1">
    <citation type="submission" date="2018-11" db="EMBL/GenBank/DDBJ databases">
        <authorList>
            <person name="Na S.W."/>
            <person name="Baik M."/>
        </authorList>
    </citation>
    <scope>NUCLEOTIDE SEQUENCE [LARGE SCALE GENOMIC DNA]</scope>
    <source>
        <strain evidence="12 13">E39</strain>
    </source>
</reference>
<organism evidence="12 13">
    <name type="scientific">Pseudoprevotella muciniphila</name>
    <dbReference type="NCBI Taxonomy" id="2133944"/>
    <lineage>
        <taxon>Bacteria</taxon>
        <taxon>Pseudomonadati</taxon>
        <taxon>Bacteroidota</taxon>
        <taxon>Bacteroidia</taxon>
        <taxon>Bacteroidales</taxon>
        <taxon>Prevotellaceae</taxon>
        <taxon>Pseudoprevotella</taxon>
    </lineage>
</organism>
<proteinExistence type="predicted"/>
<feature type="domain" description="ABC transmembrane type-1" evidence="11">
    <location>
        <begin position="19"/>
        <end position="317"/>
    </location>
</feature>
<keyword evidence="5" id="KW-0547">Nucleotide-binding</keyword>
<evidence type="ECO:0000256" key="2">
    <source>
        <dbReference type="ARBA" id="ARBA00022448"/>
    </source>
</evidence>
<dbReference type="SUPFAM" id="SSF90123">
    <property type="entry name" value="ABC transporter transmembrane region"/>
    <property type="match status" value="1"/>
</dbReference>
<feature type="transmembrane region" description="Helical" evidence="9">
    <location>
        <begin position="63"/>
        <end position="87"/>
    </location>
</feature>
<sequence length="607" mass="68420">MNIFGLLKNLWPFVKPYRLLIACTITLTFIGSLMAQVNAIVLDKAVDAINALIQNVSFDWSKATKILLIISIVLLGKELIAAFITFFQRYFGQKLRIFVSRDLSLQVIDRILTFRMSFFSAEDNDTGKLQSRIDRGVMSLSNTVNNFFIDILPLFTSAILALILMFAANFYVGLVALCIVPVYFYITYRQAKRMKGGRRSIFSSHQAVSQGILNILESISVIKSFNREQVEAEKQQAVQQTMTDRQMSTRRWSYLYDGLKSFFEQIGTVLIIILTAYLVLTDYPGMSIGKIMYHVMLFSNVSAPIRQLHRIYDDMNDALIYAEGFFGILHAHDEVEDTGEYHPDTVRGEFELNGVDFTYGNGTKALTDVSMRIQRGKITALVGLSGAGKTTIVNLLDKFYHPDSGSIKLDSTELRDWDTRWLRENIGLVLQKNHIFNGTIEENIRYGNPKATHEDVVEAARQAYIYDQIMQLPKQFDAPALQLSGGQQQRIAIARMFIKNPPIIFLDEPTASLDAVATEQIKSSIDAIKAGRTVIIISHNIGQIVDADQIYVLQKGRVVQSGTPDEVYRQGGLYKEIFDASARSMNVDKIADRVKGVERVATQSQLT</sequence>
<dbReference type="InterPro" id="IPR003439">
    <property type="entry name" value="ABC_transporter-like_ATP-bd"/>
</dbReference>
<evidence type="ECO:0000313" key="12">
    <source>
        <dbReference type="EMBL" id="QFQ13685.1"/>
    </source>
</evidence>
<evidence type="ECO:0000259" key="11">
    <source>
        <dbReference type="PROSITE" id="PS50929"/>
    </source>
</evidence>
<dbReference type="InterPro" id="IPR039421">
    <property type="entry name" value="Type_1_exporter"/>
</dbReference>
<feature type="transmembrane region" description="Helical" evidence="9">
    <location>
        <begin position="261"/>
        <end position="280"/>
    </location>
</feature>
<dbReference type="PROSITE" id="PS50929">
    <property type="entry name" value="ABC_TM1F"/>
    <property type="match status" value="1"/>
</dbReference>
<dbReference type="Gene3D" id="3.40.50.300">
    <property type="entry name" value="P-loop containing nucleotide triphosphate hydrolases"/>
    <property type="match status" value="1"/>
</dbReference>
<feature type="transmembrane region" description="Helical" evidence="9">
    <location>
        <begin position="147"/>
        <end position="164"/>
    </location>
</feature>